<dbReference type="PANTHER" id="PTHR42973:SF53">
    <property type="entry name" value="FAD-BINDING PCMH-TYPE DOMAIN-CONTAINING PROTEIN-RELATED"/>
    <property type="match status" value="1"/>
</dbReference>
<dbReference type="EMBL" id="JAATWM020000038">
    <property type="protein sequence ID" value="KAF9872407.1"/>
    <property type="molecule type" value="Genomic_DNA"/>
</dbReference>
<sequence>MALQVARFAALAGLALSGLTSATPQVGIRQANETLGRGCAALVRTGLSEQLYFQGNTEYTETLESYYDGAVQEVTPRCIFKPETTEQVSAALKALSAEGGNCWTVAIRSGGHSPVPNNNAQNGVTIDLGRLDSVTYSEDAGVEKGHGIASIGSGARWGDVYTQLEKQGAMVTGGREGHVGVGGFLLGGGFSWQSGKYGMACDSVVRYEVVLANGTVVTATSTTHHDLWKSLKGGLNNLGLVTRFDMQAFPAHDAYGGIMAFPYTQAAALFETFDAMIRNNPQNPAEHGFVSLSWSPASGSSAAFVLANVDGVANSTSFAGLGDLNPIIDTRARTPISGLVKQLEGGLGLYNVWFTSTFHSSLSMARKIIQVFDDLSADVKDTLNPTDQIIFLATPLPTNYAGHGENILGLNEGAYEPSMVIQAEALLSTPEHKQLLTEKLEYALEHTLATWAAATHQRTRWKYLNYANPRQDVWWTIGENRFFLRRTAQMYDPTGFFQARVSGGFKISQVDED</sequence>
<name>A0A9P6HYF3_9PEZI</name>
<dbReference type="PANTHER" id="PTHR42973">
    <property type="entry name" value="BINDING OXIDOREDUCTASE, PUTATIVE (AFU_ORTHOLOGUE AFUA_1G17690)-RELATED"/>
    <property type="match status" value="1"/>
</dbReference>
<dbReference type="PROSITE" id="PS51387">
    <property type="entry name" value="FAD_PCMH"/>
    <property type="match status" value="1"/>
</dbReference>
<dbReference type="InterPro" id="IPR050416">
    <property type="entry name" value="FAD-linked_Oxidoreductase"/>
</dbReference>
<dbReference type="OrthoDB" id="2151789at2759"/>
<evidence type="ECO:0000256" key="4">
    <source>
        <dbReference type="ARBA" id="ARBA00023002"/>
    </source>
</evidence>
<accession>A0A9P6HYF3</accession>
<dbReference type="GeneID" id="62166022"/>
<dbReference type="SUPFAM" id="SSF56176">
    <property type="entry name" value="FAD-binding/transporter-associated domain-like"/>
    <property type="match status" value="1"/>
</dbReference>
<dbReference type="GO" id="GO:0016491">
    <property type="term" value="F:oxidoreductase activity"/>
    <property type="evidence" value="ECO:0007669"/>
    <property type="project" value="UniProtKB-KW"/>
</dbReference>
<feature type="chain" id="PRO_5040515154" evidence="5">
    <location>
        <begin position="23"/>
        <end position="513"/>
    </location>
</feature>
<evidence type="ECO:0000256" key="3">
    <source>
        <dbReference type="ARBA" id="ARBA00022827"/>
    </source>
</evidence>
<dbReference type="InterPro" id="IPR016169">
    <property type="entry name" value="FAD-bd_PCMH_sub2"/>
</dbReference>
<keyword evidence="4" id="KW-0560">Oxidoreductase</keyword>
<comment type="caution">
    <text evidence="7">The sequence shown here is derived from an EMBL/GenBank/DDBJ whole genome shotgun (WGS) entry which is preliminary data.</text>
</comment>
<reference evidence="7" key="2">
    <citation type="submission" date="2020-11" db="EMBL/GenBank/DDBJ databases">
        <title>Whole genome sequencing of Colletotrichum sp.</title>
        <authorList>
            <person name="Li H."/>
        </authorList>
    </citation>
    <scope>NUCLEOTIDE SEQUENCE</scope>
    <source>
        <strain evidence="7">CkLH20</strain>
    </source>
</reference>
<gene>
    <name evidence="7" type="ORF">CkaCkLH20_10234</name>
</gene>
<dbReference type="InterPro" id="IPR016166">
    <property type="entry name" value="FAD-bd_PCMH"/>
</dbReference>
<proteinExistence type="inferred from homology"/>
<dbReference type="Gene3D" id="3.30.465.10">
    <property type="match status" value="1"/>
</dbReference>
<keyword evidence="5" id="KW-0732">Signal</keyword>
<evidence type="ECO:0000313" key="8">
    <source>
        <dbReference type="Proteomes" id="UP000781932"/>
    </source>
</evidence>
<comment type="similarity">
    <text evidence="1">Belongs to the oxygen-dependent FAD-linked oxidoreductase family.</text>
</comment>
<dbReference type="AlphaFoldDB" id="A0A9P6HYF3"/>
<dbReference type="Proteomes" id="UP000781932">
    <property type="component" value="Unassembled WGS sequence"/>
</dbReference>
<dbReference type="RefSeq" id="XP_038741868.1">
    <property type="nucleotide sequence ID" value="XM_038892948.1"/>
</dbReference>
<dbReference type="InterPro" id="IPR036318">
    <property type="entry name" value="FAD-bd_PCMH-like_sf"/>
</dbReference>
<dbReference type="GO" id="GO:0071949">
    <property type="term" value="F:FAD binding"/>
    <property type="evidence" value="ECO:0007669"/>
    <property type="project" value="InterPro"/>
</dbReference>
<evidence type="ECO:0000313" key="7">
    <source>
        <dbReference type="EMBL" id="KAF9872407.1"/>
    </source>
</evidence>
<evidence type="ECO:0000256" key="1">
    <source>
        <dbReference type="ARBA" id="ARBA00005466"/>
    </source>
</evidence>
<keyword evidence="3" id="KW-0274">FAD</keyword>
<reference evidence="7" key="1">
    <citation type="submission" date="2020-03" db="EMBL/GenBank/DDBJ databases">
        <authorList>
            <person name="He L."/>
        </authorList>
    </citation>
    <scope>NUCLEOTIDE SEQUENCE</scope>
    <source>
        <strain evidence="7">CkLH20</strain>
    </source>
</reference>
<organism evidence="7 8">
    <name type="scientific">Colletotrichum karsti</name>
    <dbReference type="NCBI Taxonomy" id="1095194"/>
    <lineage>
        <taxon>Eukaryota</taxon>
        <taxon>Fungi</taxon>
        <taxon>Dikarya</taxon>
        <taxon>Ascomycota</taxon>
        <taxon>Pezizomycotina</taxon>
        <taxon>Sordariomycetes</taxon>
        <taxon>Hypocreomycetidae</taxon>
        <taxon>Glomerellales</taxon>
        <taxon>Glomerellaceae</taxon>
        <taxon>Colletotrichum</taxon>
        <taxon>Colletotrichum boninense species complex</taxon>
    </lineage>
</organism>
<evidence type="ECO:0000256" key="5">
    <source>
        <dbReference type="SAM" id="SignalP"/>
    </source>
</evidence>
<evidence type="ECO:0000256" key="2">
    <source>
        <dbReference type="ARBA" id="ARBA00022630"/>
    </source>
</evidence>
<feature type="signal peptide" evidence="5">
    <location>
        <begin position="1"/>
        <end position="22"/>
    </location>
</feature>
<evidence type="ECO:0000259" key="6">
    <source>
        <dbReference type="PROSITE" id="PS51387"/>
    </source>
</evidence>
<dbReference type="InterPro" id="IPR006094">
    <property type="entry name" value="Oxid_FAD_bind_N"/>
</dbReference>
<keyword evidence="2" id="KW-0285">Flavoprotein</keyword>
<protein>
    <submittedName>
        <fullName evidence="7">FAD binding domain-containing protein</fullName>
    </submittedName>
</protein>
<feature type="domain" description="FAD-binding PCMH-type" evidence="6">
    <location>
        <begin position="72"/>
        <end position="251"/>
    </location>
</feature>
<keyword evidence="8" id="KW-1185">Reference proteome</keyword>
<dbReference type="Pfam" id="PF01565">
    <property type="entry name" value="FAD_binding_4"/>
    <property type="match status" value="1"/>
</dbReference>